<evidence type="ECO:0000259" key="1">
    <source>
        <dbReference type="Pfam" id="PF01569"/>
    </source>
</evidence>
<evidence type="ECO:0000313" key="2">
    <source>
        <dbReference type="EMBL" id="MDN4165707.1"/>
    </source>
</evidence>
<sequence length="438" mass="49152">MKKIVLFSLIALLHFACKEEEIAPQQSAVETLDHTLATKWFDLQLKLTLQSAGFVPPVVSRAFAYSSLALYEGIQPGTSKYASILPMLNSAPTYTIDPDIEYYWPAVGNAAVAEMVRFMFDNSPTTLLPEIDSLEQSFEEEYAKEVNNETLIRSIEKGKDLALLLYNWSLTDGGHRAYNRLFPSSYIPPIGTGLWTPTNSGRALLPYWGENRPFIKGLLELSASPGPPNYSEDPSSEFYSEANEVYEVSKNLTEEQKLIAYYWADDPLVTFTPPGHSVSILGQLLEKEKASLDFSAYAYLLLGIAQADIFIACWKSKYSSNLLRPITYIQQHIDPLWNSYIVTPPFPEYTSGHSSQSGASARVFTHLFGEDYAFVDRTHDKLDLGFPNRSFSNFYEMAEEAGMSRIYGGIHFNSGNIHGREQGFKVADALLSLEIRNQ</sequence>
<keyword evidence="2" id="KW-0560">Oxidoreductase</keyword>
<name>A0ABT8F5K2_9BACT</name>
<dbReference type="PANTHER" id="PTHR34599:SF2">
    <property type="entry name" value="TRAF-TYPE DOMAIN-CONTAINING PROTEIN"/>
    <property type="match status" value="1"/>
</dbReference>
<dbReference type="RefSeq" id="WP_320004237.1">
    <property type="nucleotide sequence ID" value="NZ_JAUHJS010000004.1"/>
</dbReference>
<dbReference type="CDD" id="cd03398">
    <property type="entry name" value="PAP2_haloperoxidase"/>
    <property type="match status" value="1"/>
</dbReference>
<dbReference type="Pfam" id="PF01569">
    <property type="entry name" value="PAP2"/>
    <property type="match status" value="1"/>
</dbReference>
<gene>
    <name evidence="2" type="ORF">QWY31_09350</name>
</gene>
<proteinExistence type="predicted"/>
<dbReference type="EC" id="1.11.1.-" evidence="2"/>
<dbReference type="GO" id="GO:0004601">
    <property type="term" value="F:peroxidase activity"/>
    <property type="evidence" value="ECO:0007669"/>
    <property type="project" value="UniProtKB-KW"/>
</dbReference>
<dbReference type="InterPro" id="IPR000326">
    <property type="entry name" value="PAP2/HPO"/>
</dbReference>
<accession>A0ABT8F5K2</accession>
<dbReference type="Gene3D" id="1.10.606.20">
    <property type="match status" value="1"/>
</dbReference>
<keyword evidence="2" id="KW-0575">Peroxidase</keyword>
<dbReference type="SUPFAM" id="SSF48317">
    <property type="entry name" value="Acid phosphatase/Vanadium-dependent haloperoxidase"/>
    <property type="match status" value="1"/>
</dbReference>
<evidence type="ECO:0000313" key="3">
    <source>
        <dbReference type="Proteomes" id="UP001168552"/>
    </source>
</evidence>
<reference evidence="2" key="1">
    <citation type="submission" date="2023-06" db="EMBL/GenBank/DDBJ databases">
        <title>Cytophagales bacterium Strain LB-30, isolated from soil.</title>
        <authorList>
            <person name="Liu B."/>
        </authorList>
    </citation>
    <scope>NUCLEOTIDE SEQUENCE</scope>
    <source>
        <strain evidence="2">LB-30</strain>
    </source>
</reference>
<organism evidence="2 3">
    <name type="scientific">Shiella aurantiaca</name>
    <dbReference type="NCBI Taxonomy" id="3058365"/>
    <lineage>
        <taxon>Bacteria</taxon>
        <taxon>Pseudomonadati</taxon>
        <taxon>Bacteroidota</taxon>
        <taxon>Cytophagia</taxon>
        <taxon>Cytophagales</taxon>
        <taxon>Shiellaceae</taxon>
        <taxon>Shiella</taxon>
    </lineage>
</organism>
<dbReference type="PANTHER" id="PTHR34599">
    <property type="entry name" value="PEROXIDASE-RELATED"/>
    <property type="match status" value="1"/>
</dbReference>
<protein>
    <submittedName>
        <fullName evidence="2">Vanadium-dependent haloperoxidase</fullName>
        <ecNumber evidence="2">1.11.1.-</ecNumber>
    </submittedName>
</protein>
<comment type="caution">
    <text evidence="2">The sequence shown here is derived from an EMBL/GenBank/DDBJ whole genome shotgun (WGS) entry which is preliminary data.</text>
</comment>
<dbReference type="InterPro" id="IPR052559">
    <property type="entry name" value="V-haloperoxidase"/>
</dbReference>
<dbReference type="Proteomes" id="UP001168552">
    <property type="component" value="Unassembled WGS sequence"/>
</dbReference>
<feature type="domain" description="Phosphatidic acid phosphatase type 2/haloperoxidase" evidence="1">
    <location>
        <begin position="297"/>
        <end position="424"/>
    </location>
</feature>
<dbReference type="InterPro" id="IPR036938">
    <property type="entry name" value="PAP2/HPO_sf"/>
</dbReference>
<keyword evidence="3" id="KW-1185">Reference proteome</keyword>
<dbReference type="EMBL" id="JAUHJS010000004">
    <property type="protein sequence ID" value="MDN4165707.1"/>
    <property type="molecule type" value="Genomic_DNA"/>
</dbReference>